<sequence>MTPIQDLLNRIQWDPVFSKADFRIGYYDRLEDAIFFVSPKQVLQEKGDHFSVRIIDDEGVSHMVPLHRIKAVYRNGKPIWKRDR</sequence>
<dbReference type="EMBL" id="ATHJ01000058">
    <property type="protein sequence ID" value="EPR43056.1"/>
    <property type="molecule type" value="Genomic_DNA"/>
</dbReference>
<feature type="domain" description="MJ1316 RNA cyclic group end recognition" evidence="1">
    <location>
        <begin position="1"/>
        <end position="82"/>
    </location>
</feature>
<dbReference type="Pfam" id="PF04457">
    <property type="entry name" value="MJ1316"/>
    <property type="match status" value="1"/>
</dbReference>
<dbReference type="OrthoDB" id="5432064at2"/>
<dbReference type="Proteomes" id="UP000014977">
    <property type="component" value="Unassembled WGS sequence"/>
</dbReference>
<evidence type="ECO:0000259" key="1">
    <source>
        <dbReference type="Pfam" id="PF04457"/>
    </source>
</evidence>
<gene>
    <name evidence="2" type="ORF">dsmv_1377</name>
</gene>
<dbReference type="eggNOG" id="COG1531">
    <property type="taxonomic scope" value="Bacteria"/>
</dbReference>
<protein>
    <recommendedName>
        <fullName evidence="1">MJ1316 RNA cyclic group end recognition domain-containing protein</fullName>
    </recommendedName>
</protein>
<evidence type="ECO:0000313" key="3">
    <source>
        <dbReference type="Proteomes" id="UP000014977"/>
    </source>
</evidence>
<organism evidence="2 3">
    <name type="scientific">Desulfococcus multivorans DSM 2059</name>
    <dbReference type="NCBI Taxonomy" id="1121405"/>
    <lineage>
        <taxon>Bacteria</taxon>
        <taxon>Pseudomonadati</taxon>
        <taxon>Thermodesulfobacteriota</taxon>
        <taxon>Desulfobacteria</taxon>
        <taxon>Desulfobacterales</taxon>
        <taxon>Desulfococcaceae</taxon>
        <taxon>Desulfococcus</taxon>
    </lineage>
</organism>
<comment type="caution">
    <text evidence="2">The sequence shown here is derived from an EMBL/GenBank/DDBJ whole genome shotgun (WGS) entry which is preliminary data.</text>
</comment>
<accession>S7U0U4</accession>
<dbReference type="AlphaFoldDB" id="S7U0U4"/>
<name>S7U0U4_DESML</name>
<evidence type="ECO:0000313" key="2">
    <source>
        <dbReference type="EMBL" id="EPR43056.1"/>
    </source>
</evidence>
<dbReference type="InterPro" id="IPR040459">
    <property type="entry name" value="MJ1316"/>
</dbReference>
<dbReference type="RefSeq" id="WP_020875724.1">
    <property type="nucleotide sequence ID" value="NZ_ATHJ01000058.1"/>
</dbReference>
<proteinExistence type="predicted"/>
<reference evidence="2 3" key="1">
    <citation type="journal article" date="2013" name="Genome Announc.">
        <title>Draft genome sequences for three mercury-methylating, sulfate-reducing bacteria.</title>
        <authorList>
            <person name="Brown S.D."/>
            <person name="Hurt R.A.Jr."/>
            <person name="Gilmour C.C."/>
            <person name="Elias D.A."/>
        </authorList>
    </citation>
    <scope>NUCLEOTIDE SEQUENCE [LARGE SCALE GENOMIC DNA]</scope>
    <source>
        <strain evidence="2 3">DSM 2059</strain>
    </source>
</reference>
<keyword evidence="3" id="KW-1185">Reference proteome</keyword>